<dbReference type="InterPro" id="IPR036661">
    <property type="entry name" value="Luciferase-like_sf"/>
</dbReference>
<keyword evidence="6" id="KW-1185">Reference proteome</keyword>
<evidence type="ECO:0000313" key="5">
    <source>
        <dbReference type="EMBL" id="GHI50652.1"/>
    </source>
</evidence>
<keyword evidence="2" id="KW-0503">Monooxygenase</keyword>
<proteinExistence type="predicted"/>
<evidence type="ECO:0000256" key="1">
    <source>
        <dbReference type="ARBA" id="ARBA00023002"/>
    </source>
</evidence>
<dbReference type="PANTHER" id="PTHR30137:SF8">
    <property type="entry name" value="BLR5498 PROTEIN"/>
    <property type="match status" value="1"/>
</dbReference>
<evidence type="ECO:0000256" key="2">
    <source>
        <dbReference type="ARBA" id="ARBA00023033"/>
    </source>
</evidence>
<organism evidence="5 6">
    <name type="scientific">Streptomyces rubradiris</name>
    <name type="common">Streptomyces achromogenes subsp. rubradiris</name>
    <dbReference type="NCBI Taxonomy" id="285531"/>
    <lineage>
        <taxon>Bacteria</taxon>
        <taxon>Bacillati</taxon>
        <taxon>Actinomycetota</taxon>
        <taxon>Actinomycetes</taxon>
        <taxon>Kitasatosporales</taxon>
        <taxon>Streptomycetaceae</taxon>
        <taxon>Streptomyces</taxon>
    </lineage>
</organism>
<dbReference type="CDD" id="cd00347">
    <property type="entry name" value="Flavin_utilizing_monoxygenases"/>
    <property type="match status" value="1"/>
</dbReference>
<dbReference type="PANTHER" id="PTHR30137">
    <property type="entry name" value="LUCIFERASE-LIKE MONOOXYGENASE"/>
    <property type="match status" value="1"/>
</dbReference>
<evidence type="ECO:0000313" key="6">
    <source>
        <dbReference type="Proteomes" id="UP000646738"/>
    </source>
</evidence>
<protein>
    <recommendedName>
        <fullName evidence="4">Luciferase-like domain-containing protein</fullName>
    </recommendedName>
</protein>
<dbReference type="RefSeq" id="WP_189993197.1">
    <property type="nucleotide sequence ID" value="NZ_BNCB01000005.1"/>
</dbReference>
<dbReference type="Proteomes" id="UP000646738">
    <property type="component" value="Unassembled WGS sequence"/>
</dbReference>
<name>A0ABQ3R463_STRRR</name>
<keyword evidence="1" id="KW-0560">Oxidoreductase</keyword>
<dbReference type="Pfam" id="PF00296">
    <property type="entry name" value="Bac_luciferase"/>
    <property type="match status" value="1"/>
</dbReference>
<feature type="region of interest" description="Disordered" evidence="3">
    <location>
        <begin position="265"/>
        <end position="290"/>
    </location>
</feature>
<dbReference type="InterPro" id="IPR011251">
    <property type="entry name" value="Luciferase-like_dom"/>
</dbReference>
<feature type="domain" description="Luciferase-like" evidence="4">
    <location>
        <begin position="21"/>
        <end position="321"/>
    </location>
</feature>
<evidence type="ECO:0000259" key="4">
    <source>
        <dbReference type="Pfam" id="PF00296"/>
    </source>
</evidence>
<reference evidence="6" key="1">
    <citation type="submission" date="2023-07" db="EMBL/GenBank/DDBJ databases">
        <title>Whole genome shotgun sequence of Streptomyces achromogenes subsp. rubradiris NBRC 14000.</title>
        <authorList>
            <person name="Komaki H."/>
            <person name="Tamura T."/>
        </authorList>
    </citation>
    <scope>NUCLEOTIDE SEQUENCE [LARGE SCALE GENOMIC DNA]</scope>
    <source>
        <strain evidence="6">NBRC 14000</strain>
    </source>
</reference>
<dbReference type="InterPro" id="IPR050766">
    <property type="entry name" value="Bact_Lucif_Oxidored"/>
</dbReference>
<dbReference type="Gene3D" id="3.20.20.30">
    <property type="entry name" value="Luciferase-like domain"/>
    <property type="match status" value="1"/>
</dbReference>
<dbReference type="SUPFAM" id="SSF51679">
    <property type="entry name" value="Bacterial luciferase-like"/>
    <property type="match status" value="1"/>
</dbReference>
<accession>A0ABQ3R463</accession>
<sequence length="346" mass="38288">MTTADHGRLGFGVLQFFSWPGRRIPPEAVYSRALERIDIMERSGVYDAVWLAEHHFTTYSVSPSVSMMGALVAARTERLRIGTAVSLAAMHHPLRLAEEIALLDVVSGGRVNWGAGRGNDPTEFRVFGLDLERSYALFRENVEVVLGAWRQERLTHRGRFHSFEDIEVLPKPLQRPHPPVWLAASSPEAVAWAAGAGYSILMDPHSTHAAIGSKYRAYRQGLADAGHPVDGRVIPMARLIAVAPTDEEAREIALRGARWTLGSLSDPSRRDYSRSIRPAGARAAGHDSRDRAERYADDVVIHGSPARVAEHIRALKEEIGLHYLLCAPLSHASFLLLTREVIPKLL</sequence>
<comment type="caution">
    <text evidence="5">The sequence shown here is derived from an EMBL/GenBank/DDBJ whole genome shotgun (WGS) entry which is preliminary data.</text>
</comment>
<evidence type="ECO:0000256" key="3">
    <source>
        <dbReference type="SAM" id="MobiDB-lite"/>
    </source>
</evidence>
<dbReference type="EMBL" id="BNEA01000001">
    <property type="protein sequence ID" value="GHI50652.1"/>
    <property type="molecule type" value="Genomic_DNA"/>
</dbReference>
<gene>
    <name evidence="5" type="ORF">Srubr_04980</name>
</gene>